<keyword evidence="3" id="KW-1185">Reference proteome</keyword>
<evidence type="ECO:0000256" key="1">
    <source>
        <dbReference type="SAM" id="SignalP"/>
    </source>
</evidence>
<proteinExistence type="predicted"/>
<protein>
    <recommendedName>
        <fullName evidence="4">SCP domain-containing protein</fullName>
    </recommendedName>
</protein>
<keyword evidence="1" id="KW-0732">Signal</keyword>
<reference evidence="2 3" key="1">
    <citation type="submission" date="2022-10" db="EMBL/GenBank/DDBJ databases">
        <title>Chitinophaga nivalis PC15 sp. nov., isolated from Pyeongchang county, South Korea.</title>
        <authorList>
            <person name="Trinh H.N."/>
        </authorList>
    </citation>
    <scope>NUCLEOTIDE SEQUENCE [LARGE SCALE GENOMIC DNA]</scope>
    <source>
        <strain evidence="2 3">PC14</strain>
    </source>
</reference>
<sequence>MKIRLVLLVAGLIISLSSLAQSWTPAQLNAANTAQHIASLSKMEKEVILYINLCRLFPKDFLRIELRKYEIDSNYEASYLKAFAAYKKSLEADLLKRVAADVLKFDEALYKDARCYSTEISHAERKPHERKDCPPGQYAECISFGLANAKDIAMQLLIDAEVPSLGHRMICLDESYHKVGISAGPHFSWQFCAVLEFI</sequence>
<evidence type="ECO:0008006" key="4">
    <source>
        <dbReference type="Google" id="ProtNLM"/>
    </source>
</evidence>
<feature type="chain" id="PRO_5046350119" description="SCP domain-containing protein" evidence="1">
    <location>
        <begin position="21"/>
        <end position="198"/>
    </location>
</feature>
<gene>
    <name evidence="2" type="ORF">OL497_05315</name>
</gene>
<accession>A0ABT3IH79</accession>
<evidence type="ECO:0000313" key="2">
    <source>
        <dbReference type="EMBL" id="MCW3483301.1"/>
    </source>
</evidence>
<organism evidence="2 3">
    <name type="scientific">Chitinophaga nivalis</name>
    <dbReference type="NCBI Taxonomy" id="2991709"/>
    <lineage>
        <taxon>Bacteria</taxon>
        <taxon>Pseudomonadati</taxon>
        <taxon>Bacteroidota</taxon>
        <taxon>Chitinophagia</taxon>
        <taxon>Chitinophagales</taxon>
        <taxon>Chitinophagaceae</taxon>
        <taxon>Chitinophaga</taxon>
    </lineage>
</organism>
<evidence type="ECO:0000313" key="3">
    <source>
        <dbReference type="Proteomes" id="UP001207742"/>
    </source>
</evidence>
<dbReference type="EMBL" id="JAPDNS010000001">
    <property type="protein sequence ID" value="MCW3483301.1"/>
    <property type="molecule type" value="Genomic_DNA"/>
</dbReference>
<name>A0ABT3IH79_9BACT</name>
<dbReference type="RefSeq" id="WP_264728499.1">
    <property type="nucleotide sequence ID" value="NZ_JAPDNR010000001.1"/>
</dbReference>
<dbReference type="Proteomes" id="UP001207742">
    <property type="component" value="Unassembled WGS sequence"/>
</dbReference>
<comment type="caution">
    <text evidence="2">The sequence shown here is derived from an EMBL/GenBank/DDBJ whole genome shotgun (WGS) entry which is preliminary data.</text>
</comment>
<feature type="signal peptide" evidence="1">
    <location>
        <begin position="1"/>
        <end position="20"/>
    </location>
</feature>